<comment type="caution">
    <text evidence="1">The sequence shown here is derived from an EMBL/GenBank/DDBJ whole genome shotgun (WGS) entry which is preliminary data.</text>
</comment>
<protein>
    <submittedName>
        <fullName evidence="1">Uncharacterized protein</fullName>
    </submittedName>
</protein>
<evidence type="ECO:0000313" key="2">
    <source>
        <dbReference type="Proteomes" id="UP000805704"/>
    </source>
</evidence>
<sequence>MEVKGGARRHITPPVSQADTRGCFTHGRSIRASAEILRAVPEMVQLREVMGRESATCVGQRGYFCFRKGLKNIHIIYYIIILVFGAAADVKFGQKPFCYRLMACMRVSSVLENQKFREFPSGLQIRKLLSQWLQCAILLIILSRR</sequence>
<name>A0ACB7F6W8_NIBAL</name>
<dbReference type="EMBL" id="CM024804">
    <property type="protein sequence ID" value="KAG8009765.1"/>
    <property type="molecule type" value="Genomic_DNA"/>
</dbReference>
<evidence type="ECO:0000313" key="1">
    <source>
        <dbReference type="EMBL" id="KAG8009765.1"/>
    </source>
</evidence>
<accession>A0ACB7F6W8</accession>
<reference evidence="1" key="1">
    <citation type="submission" date="2020-04" db="EMBL/GenBank/DDBJ databases">
        <title>A chromosome-scale assembly and high-density genetic map of the yellow drum (Nibea albiflora) genome.</title>
        <authorList>
            <person name="Xu D."/>
            <person name="Zhang W."/>
            <person name="Chen R."/>
            <person name="Tan P."/>
            <person name="Wang L."/>
            <person name="Song H."/>
            <person name="Tian L."/>
            <person name="Zhu Q."/>
            <person name="Wang B."/>
        </authorList>
    </citation>
    <scope>NUCLEOTIDE SEQUENCE</scope>
    <source>
        <strain evidence="1">ZJHYS-2018</strain>
    </source>
</reference>
<keyword evidence="2" id="KW-1185">Reference proteome</keyword>
<organism evidence="1 2">
    <name type="scientific">Nibea albiflora</name>
    <name type="common">Yellow drum</name>
    <name type="synonym">Corvina albiflora</name>
    <dbReference type="NCBI Taxonomy" id="240163"/>
    <lineage>
        <taxon>Eukaryota</taxon>
        <taxon>Metazoa</taxon>
        <taxon>Chordata</taxon>
        <taxon>Craniata</taxon>
        <taxon>Vertebrata</taxon>
        <taxon>Euteleostomi</taxon>
        <taxon>Actinopterygii</taxon>
        <taxon>Neopterygii</taxon>
        <taxon>Teleostei</taxon>
        <taxon>Neoteleostei</taxon>
        <taxon>Acanthomorphata</taxon>
        <taxon>Eupercaria</taxon>
        <taxon>Sciaenidae</taxon>
        <taxon>Nibea</taxon>
    </lineage>
</organism>
<proteinExistence type="predicted"/>
<dbReference type="Proteomes" id="UP000805704">
    <property type="component" value="Chromosome 16"/>
</dbReference>
<gene>
    <name evidence="1" type="ORF">GBF38_013789</name>
</gene>